<dbReference type="GO" id="GO:0032436">
    <property type="term" value="P:positive regulation of proteasomal ubiquitin-dependent protein catabolic process"/>
    <property type="evidence" value="ECO:0007669"/>
    <property type="project" value="TreeGrafter"/>
</dbReference>
<evidence type="ECO:0000259" key="4">
    <source>
        <dbReference type="PROSITE" id="PS50002"/>
    </source>
</evidence>
<dbReference type="PANTHER" id="PTHR14167:SF51">
    <property type="entry name" value="RING-TYPE E3 UBIQUITIN TRANSFERASE"/>
    <property type="match status" value="1"/>
</dbReference>
<dbReference type="Gene3D" id="2.30.30.40">
    <property type="entry name" value="SH3 Domains"/>
    <property type="match status" value="1"/>
</dbReference>
<name>A0AAV2PXE4_MEGNR</name>
<keyword evidence="6" id="KW-1185">Reference proteome</keyword>
<sequence>FVALYTYRGRKSDELDLHKSYLYTVNEKCQDGWYKGRCITTDKAGVFPGNYVQVAKPQMIAAYLAKRNGRQSSHHNRSNSNNGSNNSSRVTISTSSSHPSSVISYTRPRQNPDVKNDDAKRGCSSPPSSLPPELPPRSFSATIEDTSSGIHTVTSTGSSVLPSWNNSQGYSSIQRNVSGISSAVSPPPNIALAEGTPVVTTIQQSTKYDRRWSKERGSCGGGSGGMSLVRKLTSS</sequence>
<dbReference type="PROSITE" id="PS50002">
    <property type="entry name" value="SH3"/>
    <property type="match status" value="1"/>
</dbReference>
<dbReference type="AlphaFoldDB" id="A0AAV2PXE4"/>
<feature type="compositionally biased region" description="Low complexity" evidence="3">
    <location>
        <begin position="78"/>
        <end position="104"/>
    </location>
</feature>
<feature type="non-terminal residue" evidence="5">
    <location>
        <position position="235"/>
    </location>
</feature>
<dbReference type="PANTHER" id="PTHR14167">
    <property type="entry name" value="SH3 DOMAIN-CONTAINING"/>
    <property type="match status" value="1"/>
</dbReference>
<feature type="non-terminal residue" evidence="5">
    <location>
        <position position="1"/>
    </location>
</feature>
<dbReference type="GO" id="GO:0016567">
    <property type="term" value="P:protein ubiquitination"/>
    <property type="evidence" value="ECO:0007669"/>
    <property type="project" value="TreeGrafter"/>
</dbReference>
<dbReference type="InterPro" id="IPR001452">
    <property type="entry name" value="SH3_domain"/>
</dbReference>
<feature type="compositionally biased region" description="Basic and acidic residues" evidence="3">
    <location>
        <begin position="110"/>
        <end position="121"/>
    </location>
</feature>
<reference evidence="5 6" key="1">
    <citation type="submission" date="2024-05" db="EMBL/GenBank/DDBJ databases">
        <authorList>
            <person name="Wallberg A."/>
        </authorList>
    </citation>
    <scope>NUCLEOTIDE SEQUENCE [LARGE SCALE GENOMIC DNA]</scope>
</reference>
<dbReference type="Proteomes" id="UP001497623">
    <property type="component" value="Unassembled WGS sequence"/>
</dbReference>
<dbReference type="InterPro" id="IPR050384">
    <property type="entry name" value="Endophilin_SH3RF"/>
</dbReference>
<evidence type="ECO:0000256" key="2">
    <source>
        <dbReference type="PROSITE-ProRule" id="PRU00192"/>
    </source>
</evidence>
<keyword evidence="1 2" id="KW-0728">SH3 domain</keyword>
<dbReference type="GO" id="GO:0061630">
    <property type="term" value="F:ubiquitin protein ligase activity"/>
    <property type="evidence" value="ECO:0007669"/>
    <property type="project" value="TreeGrafter"/>
</dbReference>
<evidence type="ECO:0000313" key="5">
    <source>
        <dbReference type="EMBL" id="CAL4065076.1"/>
    </source>
</evidence>
<feature type="region of interest" description="Disordered" evidence="3">
    <location>
        <begin position="202"/>
        <end position="235"/>
    </location>
</feature>
<feature type="compositionally biased region" description="Basic residues" evidence="3">
    <location>
        <begin position="68"/>
        <end position="77"/>
    </location>
</feature>
<evidence type="ECO:0000313" key="6">
    <source>
        <dbReference type="Proteomes" id="UP001497623"/>
    </source>
</evidence>
<evidence type="ECO:0000256" key="1">
    <source>
        <dbReference type="ARBA" id="ARBA00022443"/>
    </source>
</evidence>
<dbReference type="SMART" id="SM00326">
    <property type="entry name" value="SH3"/>
    <property type="match status" value="1"/>
</dbReference>
<dbReference type="EMBL" id="CAXKWB010001665">
    <property type="protein sequence ID" value="CAL4065076.1"/>
    <property type="molecule type" value="Genomic_DNA"/>
</dbReference>
<protein>
    <recommendedName>
        <fullName evidence="4">SH3 domain-containing protein</fullName>
    </recommendedName>
</protein>
<comment type="caution">
    <text evidence="5">The sequence shown here is derived from an EMBL/GenBank/DDBJ whole genome shotgun (WGS) entry which is preliminary data.</text>
</comment>
<organism evidence="5 6">
    <name type="scientific">Meganyctiphanes norvegica</name>
    <name type="common">Northern krill</name>
    <name type="synonym">Thysanopoda norvegica</name>
    <dbReference type="NCBI Taxonomy" id="48144"/>
    <lineage>
        <taxon>Eukaryota</taxon>
        <taxon>Metazoa</taxon>
        <taxon>Ecdysozoa</taxon>
        <taxon>Arthropoda</taxon>
        <taxon>Crustacea</taxon>
        <taxon>Multicrustacea</taxon>
        <taxon>Malacostraca</taxon>
        <taxon>Eumalacostraca</taxon>
        <taxon>Eucarida</taxon>
        <taxon>Euphausiacea</taxon>
        <taxon>Euphausiidae</taxon>
        <taxon>Meganyctiphanes</taxon>
    </lineage>
</organism>
<gene>
    <name evidence="5" type="ORF">MNOR_LOCUS4534</name>
</gene>
<dbReference type="InterPro" id="IPR036028">
    <property type="entry name" value="SH3-like_dom_sf"/>
</dbReference>
<feature type="domain" description="SH3" evidence="4">
    <location>
        <begin position="1"/>
        <end position="57"/>
    </location>
</feature>
<dbReference type="Pfam" id="PF00018">
    <property type="entry name" value="SH3_1"/>
    <property type="match status" value="1"/>
</dbReference>
<dbReference type="SUPFAM" id="SSF50044">
    <property type="entry name" value="SH3-domain"/>
    <property type="match status" value="1"/>
</dbReference>
<feature type="region of interest" description="Disordered" evidence="3">
    <location>
        <begin position="68"/>
        <end position="142"/>
    </location>
</feature>
<dbReference type="GO" id="GO:0046330">
    <property type="term" value="P:positive regulation of JNK cascade"/>
    <property type="evidence" value="ECO:0007669"/>
    <property type="project" value="TreeGrafter"/>
</dbReference>
<evidence type="ECO:0000256" key="3">
    <source>
        <dbReference type="SAM" id="MobiDB-lite"/>
    </source>
</evidence>
<feature type="compositionally biased region" description="Basic and acidic residues" evidence="3">
    <location>
        <begin position="207"/>
        <end position="217"/>
    </location>
</feature>
<accession>A0AAV2PXE4</accession>
<proteinExistence type="predicted"/>